<proteinExistence type="predicted"/>
<dbReference type="Gene3D" id="3.60.21.10">
    <property type="match status" value="1"/>
</dbReference>
<sequence length="223" mass="24154">MVRVLAVADEVDEALTAGVDPVRGAELILACGDLPFDYLAYLMNALDVPLVFVPGNHDPDVTGYRSSRAGLPLRAGLPAEPPWPPGALNADVRVLDVLGLRLAGLGGAPRYRDGPNQYSERQFARRARRLARRARWLGRDGRGVDLLLTHAPPRGVGDREDPPHRGVGALHPLLARLQPRLLLHGHVHPYGAGAPELKVGSTAVRNVVGRHLFDISPASRYTR</sequence>
<evidence type="ECO:0000259" key="1">
    <source>
        <dbReference type="Pfam" id="PF00149"/>
    </source>
</evidence>
<evidence type="ECO:0000313" key="2">
    <source>
        <dbReference type="EMBL" id="WAX56715.1"/>
    </source>
</evidence>
<name>A0ABY7JYD0_9ACTN</name>
<dbReference type="EMBL" id="CP097463">
    <property type="protein sequence ID" value="WAX56715.1"/>
    <property type="molecule type" value="Genomic_DNA"/>
</dbReference>
<dbReference type="Pfam" id="PF00149">
    <property type="entry name" value="Metallophos"/>
    <property type="match status" value="1"/>
</dbReference>
<keyword evidence="3" id="KW-1185">Reference proteome</keyword>
<dbReference type="RefSeq" id="WP_269443247.1">
    <property type="nucleotide sequence ID" value="NZ_CP097463.1"/>
</dbReference>
<feature type="domain" description="Calcineurin-like phosphoesterase" evidence="1">
    <location>
        <begin position="25"/>
        <end position="190"/>
    </location>
</feature>
<organism evidence="2 3">
    <name type="scientific">Jatrophihabitans cynanchi</name>
    <dbReference type="NCBI Taxonomy" id="2944128"/>
    <lineage>
        <taxon>Bacteria</taxon>
        <taxon>Bacillati</taxon>
        <taxon>Actinomycetota</taxon>
        <taxon>Actinomycetes</taxon>
        <taxon>Jatrophihabitantales</taxon>
        <taxon>Jatrophihabitantaceae</taxon>
        <taxon>Jatrophihabitans</taxon>
    </lineage>
</organism>
<dbReference type="Proteomes" id="UP001164693">
    <property type="component" value="Chromosome"/>
</dbReference>
<protein>
    <submittedName>
        <fullName evidence="2">Metallophosphoesterase</fullName>
    </submittedName>
</protein>
<dbReference type="InterPro" id="IPR029052">
    <property type="entry name" value="Metallo-depent_PP-like"/>
</dbReference>
<accession>A0ABY7JYD0</accession>
<dbReference type="SUPFAM" id="SSF56300">
    <property type="entry name" value="Metallo-dependent phosphatases"/>
    <property type="match status" value="1"/>
</dbReference>
<evidence type="ECO:0000313" key="3">
    <source>
        <dbReference type="Proteomes" id="UP001164693"/>
    </source>
</evidence>
<reference evidence="2" key="1">
    <citation type="submission" date="2022-05" db="EMBL/GenBank/DDBJ databases">
        <title>Jatrophihabitans sp. SB3-54 whole genome sequence.</title>
        <authorList>
            <person name="Suh M.K."/>
            <person name="Eom M.K."/>
            <person name="Kim J.S."/>
            <person name="Kim H.S."/>
            <person name="Do H.E."/>
            <person name="Shin Y.K."/>
            <person name="Lee J.-S."/>
        </authorList>
    </citation>
    <scope>NUCLEOTIDE SEQUENCE</scope>
    <source>
        <strain evidence="2">SB3-54</strain>
    </source>
</reference>
<dbReference type="InterPro" id="IPR004843">
    <property type="entry name" value="Calcineurin-like_PHP"/>
</dbReference>
<gene>
    <name evidence="2" type="ORF">M6B22_19620</name>
</gene>